<keyword evidence="2" id="KW-0805">Transcription regulation</keyword>
<dbReference type="KEGG" id="rbg:BG454_03280"/>
<evidence type="ECO:0000256" key="1">
    <source>
        <dbReference type="ARBA" id="ARBA00009437"/>
    </source>
</evidence>
<gene>
    <name evidence="6" type="ORF">BG454_03280</name>
</gene>
<dbReference type="GO" id="GO:0003700">
    <property type="term" value="F:DNA-binding transcription factor activity"/>
    <property type="evidence" value="ECO:0007669"/>
    <property type="project" value="InterPro"/>
</dbReference>
<reference evidence="6 7" key="1">
    <citation type="submission" date="2017-11" db="EMBL/GenBank/DDBJ databases">
        <title>Revised Sequence and Annotation of the Rhodobaca barguzinensis strain alga05 Genome.</title>
        <authorList>
            <person name="Kopejtka K."/>
            <person name="Tomasch J.M."/>
            <person name="Bunk B."/>
            <person name="Koblizek M."/>
        </authorList>
    </citation>
    <scope>NUCLEOTIDE SEQUENCE [LARGE SCALE GENOMIC DNA]</scope>
    <source>
        <strain evidence="7">alga05</strain>
    </source>
</reference>
<evidence type="ECO:0000256" key="3">
    <source>
        <dbReference type="ARBA" id="ARBA00023125"/>
    </source>
</evidence>
<dbReference type="FunFam" id="1.10.10.10:FF:000001">
    <property type="entry name" value="LysR family transcriptional regulator"/>
    <property type="match status" value="1"/>
</dbReference>
<dbReference type="InterPro" id="IPR058163">
    <property type="entry name" value="LysR-type_TF_proteobact-type"/>
</dbReference>
<dbReference type="InterPro" id="IPR005119">
    <property type="entry name" value="LysR_subst-bd"/>
</dbReference>
<dbReference type="PANTHER" id="PTHR30537:SF5">
    <property type="entry name" value="HTH-TYPE TRANSCRIPTIONAL ACTIVATOR TTDR-RELATED"/>
    <property type="match status" value="1"/>
</dbReference>
<evidence type="ECO:0000256" key="2">
    <source>
        <dbReference type="ARBA" id="ARBA00023015"/>
    </source>
</evidence>
<feature type="domain" description="HTH lysR-type" evidence="5">
    <location>
        <begin position="1"/>
        <end position="59"/>
    </location>
</feature>
<dbReference type="STRING" id="441209.GCA_001870665_00569"/>
<keyword evidence="3" id="KW-0238">DNA-binding</keyword>
<name>A0A2K8KB89_9RHOB</name>
<dbReference type="Proteomes" id="UP000228948">
    <property type="component" value="Chromosome"/>
</dbReference>
<sequence>MSYLESLRVFIRVSELGSITAGGRDLRLTPAVASKRIKELEARLGVRLFNRTTRKLTQTEIGRDFYDHARRVVTALEDAEAAVSGLSGHVRGTIRVTAPLGIGRRLVAPLAYQFGQDYPDIRINLRLSDKRVDILEDQIDMAFVLGDLPESSLKQRKIMDAPRVIAASPDYLARRGVPARPEDLKLHECLLLRYPRSPEYFWTVQTTEGPLRLDLAGRLDCDDANVLIDWAVAGAGLVNRPAFELSAHLQSGALVAVLPETPPLPAVFACLYPHRRHQDPKIRLFADHMVKACKAAFAKADMTMPAQVSGVRRS</sequence>
<evidence type="ECO:0000256" key="4">
    <source>
        <dbReference type="ARBA" id="ARBA00023163"/>
    </source>
</evidence>
<dbReference type="AlphaFoldDB" id="A0A2K8KB89"/>
<proteinExistence type="inferred from homology"/>
<evidence type="ECO:0000313" key="7">
    <source>
        <dbReference type="Proteomes" id="UP000228948"/>
    </source>
</evidence>
<dbReference type="SUPFAM" id="SSF46785">
    <property type="entry name" value="Winged helix' DNA-binding domain"/>
    <property type="match status" value="1"/>
</dbReference>
<accession>A0A2K8KB89</accession>
<dbReference type="Gene3D" id="1.10.10.10">
    <property type="entry name" value="Winged helix-like DNA-binding domain superfamily/Winged helix DNA-binding domain"/>
    <property type="match status" value="1"/>
</dbReference>
<comment type="similarity">
    <text evidence="1">Belongs to the LysR transcriptional regulatory family.</text>
</comment>
<organism evidence="6 7">
    <name type="scientific">Roseinatronobacter bogoriensis subsp. barguzinensis</name>
    <dbReference type="NCBI Taxonomy" id="441209"/>
    <lineage>
        <taxon>Bacteria</taxon>
        <taxon>Pseudomonadati</taxon>
        <taxon>Pseudomonadota</taxon>
        <taxon>Alphaproteobacteria</taxon>
        <taxon>Rhodobacterales</taxon>
        <taxon>Paracoccaceae</taxon>
        <taxon>Roseinatronobacter</taxon>
    </lineage>
</organism>
<dbReference type="InterPro" id="IPR000847">
    <property type="entry name" value="LysR_HTH_N"/>
</dbReference>
<dbReference type="EMBL" id="CP024899">
    <property type="protein sequence ID" value="ATX64975.1"/>
    <property type="molecule type" value="Genomic_DNA"/>
</dbReference>
<dbReference type="InterPro" id="IPR036390">
    <property type="entry name" value="WH_DNA-bd_sf"/>
</dbReference>
<keyword evidence="7" id="KW-1185">Reference proteome</keyword>
<evidence type="ECO:0000259" key="5">
    <source>
        <dbReference type="PROSITE" id="PS50931"/>
    </source>
</evidence>
<protein>
    <submittedName>
        <fullName evidence="6">LysR family transcriptional regulator</fullName>
    </submittedName>
</protein>
<keyword evidence="4" id="KW-0804">Transcription</keyword>
<dbReference type="Pfam" id="PF03466">
    <property type="entry name" value="LysR_substrate"/>
    <property type="match status" value="1"/>
</dbReference>
<dbReference type="PROSITE" id="PS50931">
    <property type="entry name" value="HTH_LYSR"/>
    <property type="match status" value="1"/>
</dbReference>
<dbReference type="OrthoDB" id="9813056at2"/>
<dbReference type="RefSeq" id="WP_071479709.1">
    <property type="nucleotide sequence ID" value="NZ_CP024899.1"/>
</dbReference>
<dbReference type="PANTHER" id="PTHR30537">
    <property type="entry name" value="HTH-TYPE TRANSCRIPTIONAL REGULATOR"/>
    <property type="match status" value="1"/>
</dbReference>
<dbReference type="InterPro" id="IPR036388">
    <property type="entry name" value="WH-like_DNA-bd_sf"/>
</dbReference>
<dbReference type="Gene3D" id="3.40.190.290">
    <property type="match status" value="1"/>
</dbReference>
<dbReference type="Pfam" id="PF00126">
    <property type="entry name" value="HTH_1"/>
    <property type="match status" value="1"/>
</dbReference>
<dbReference type="GO" id="GO:0003677">
    <property type="term" value="F:DNA binding"/>
    <property type="evidence" value="ECO:0007669"/>
    <property type="project" value="UniProtKB-KW"/>
</dbReference>
<dbReference type="CDD" id="cd08422">
    <property type="entry name" value="PBP2_CrgA_like"/>
    <property type="match status" value="1"/>
</dbReference>
<dbReference type="SUPFAM" id="SSF53850">
    <property type="entry name" value="Periplasmic binding protein-like II"/>
    <property type="match status" value="1"/>
</dbReference>
<evidence type="ECO:0000313" key="6">
    <source>
        <dbReference type="EMBL" id="ATX64975.1"/>
    </source>
</evidence>